<dbReference type="InterPro" id="IPR046341">
    <property type="entry name" value="SET_dom_sf"/>
</dbReference>
<evidence type="ECO:0000313" key="2">
    <source>
        <dbReference type="EMBL" id="GFY90309.1"/>
    </source>
</evidence>
<gene>
    <name evidence="2" type="ORF">Acr_07g0005060</name>
</gene>
<dbReference type="SUPFAM" id="SSF82199">
    <property type="entry name" value="SET domain"/>
    <property type="match status" value="1"/>
</dbReference>
<dbReference type="InterPro" id="IPR050600">
    <property type="entry name" value="SETD3_SETD6_MTase"/>
</dbReference>
<dbReference type="GO" id="GO:0016279">
    <property type="term" value="F:protein-lysine N-methyltransferase activity"/>
    <property type="evidence" value="ECO:0007669"/>
    <property type="project" value="TreeGrafter"/>
</dbReference>
<feature type="region of interest" description="Disordered" evidence="1">
    <location>
        <begin position="467"/>
        <end position="488"/>
    </location>
</feature>
<accession>A0A7J0EWF9</accession>
<reference evidence="2 3" key="1">
    <citation type="submission" date="2019-07" db="EMBL/GenBank/DDBJ databases">
        <title>De Novo Assembly of kiwifruit Actinidia rufa.</title>
        <authorList>
            <person name="Sugita-Konishi S."/>
            <person name="Sato K."/>
            <person name="Mori E."/>
            <person name="Abe Y."/>
            <person name="Kisaki G."/>
            <person name="Hamano K."/>
            <person name="Suezawa K."/>
            <person name="Otani M."/>
            <person name="Fukuda T."/>
            <person name="Manabe T."/>
            <person name="Gomi K."/>
            <person name="Tabuchi M."/>
            <person name="Akimitsu K."/>
            <person name="Kataoka I."/>
        </authorList>
    </citation>
    <scope>NUCLEOTIDE SEQUENCE [LARGE SCALE GENOMIC DNA]</scope>
    <source>
        <strain evidence="3">cv. Fuchu</strain>
    </source>
</reference>
<proteinExistence type="predicted"/>
<comment type="caution">
    <text evidence="2">The sequence shown here is derived from an EMBL/GenBank/DDBJ whole genome shotgun (WGS) entry which is preliminary data.</text>
</comment>
<feature type="compositionally biased region" description="Polar residues" evidence="1">
    <location>
        <begin position="467"/>
        <end position="484"/>
    </location>
</feature>
<sequence length="527" mass="59550">MRVLQDPILGPECSAMFEEGEVDDRFLMILFLTIERLRKNSSWKPYLDMLPTTFGNPLWFTDDDLLELKGTTVYRATELQFLMYSVFFLASEVCFEDFLWANSIFWTRAMNIPFPRSYVFPQVQDEKDNTFSSFNGNPESSTSIISSEELVDEKGAEVHEVEGRVPGVTSASIKGETVWVEGLVPGIDFCNHDLNAAATWEVDGKGLTTGIPYSMYLLSAGQRHLQIDKEISISYGNNGNEELLYLYGFVIDNNPDDYVMVHYPSEAIQSVGFYDSKAQLLEAQKAELRCLLPRSLLDHGFFPRDTQQKQSSHKCTVDRVSNYNWCGQRKMPSYVSKLVFPEDFLTALRTIAMQEDELYQVSSLLQEVVRLHSCYWLDQSQYCSDQAANLVKLWLVVEVMASSHLAKLVGSGGERQPTDEEVRAAIWEACGDSGALQLLVDLLNMKMVDLEEGSGTEDNDTELLQKAQSSDISEGHGSCQTNGSIMPKSMSKKRWSSIVYRRGQKQLTRLFLKEAEHALQLALSEGN</sequence>
<dbReference type="PANTHER" id="PTHR13271:SF55">
    <property type="entry name" value="SET DOMAIN-CONTAINING PROTEIN"/>
    <property type="match status" value="1"/>
</dbReference>
<dbReference type="Gene3D" id="3.90.1410.10">
    <property type="entry name" value="set domain protein methyltransferase, domain 1"/>
    <property type="match status" value="1"/>
</dbReference>
<keyword evidence="3" id="KW-1185">Reference proteome</keyword>
<dbReference type="Proteomes" id="UP000585474">
    <property type="component" value="Unassembled WGS sequence"/>
</dbReference>
<evidence type="ECO:0000256" key="1">
    <source>
        <dbReference type="SAM" id="MobiDB-lite"/>
    </source>
</evidence>
<dbReference type="CDD" id="cd10527">
    <property type="entry name" value="SET_LSMT"/>
    <property type="match status" value="1"/>
</dbReference>
<dbReference type="PANTHER" id="PTHR13271">
    <property type="entry name" value="UNCHARACTERIZED PUTATIVE METHYLTRANSFERASE"/>
    <property type="match status" value="1"/>
</dbReference>
<protein>
    <submittedName>
        <fullName evidence="2">SET domain-containing protein</fullName>
    </submittedName>
</protein>
<name>A0A7J0EWF9_9ERIC</name>
<dbReference type="OrthoDB" id="42889at2759"/>
<evidence type="ECO:0000313" key="3">
    <source>
        <dbReference type="Proteomes" id="UP000585474"/>
    </source>
</evidence>
<dbReference type="AlphaFoldDB" id="A0A7J0EWF9"/>
<dbReference type="EMBL" id="BJWL01000007">
    <property type="protein sequence ID" value="GFY90309.1"/>
    <property type="molecule type" value="Genomic_DNA"/>
</dbReference>
<organism evidence="2 3">
    <name type="scientific">Actinidia rufa</name>
    <dbReference type="NCBI Taxonomy" id="165716"/>
    <lineage>
        <taxon>Eukaryota</taxon>
        <taxon>Viridiplantae</taxon>
        <taxon>Streptophyta</taxon>
        <taxon>Embryophyta</taxon>
        <taxon>Tracheophyta</taxon>
        <taxon>Spermatophyta</taxon>
        <taxon>Magnoliopsida</taxon>
        <taxon>eudicotyledons</taxon>
        <taxon>Gunneridae</taxon>
        <taxon>Pentapetalae</taxon>
        <taxon>asterids</taxon>
        <taxon>Ericales</taxon>
        <taxon>Actinidiaceae</taxon>
        <taxon>Actinidia</taxon>
    </lineage>
</organism>